<dbReference type="Pfam" id="PF09844">
    <property type="entry name" value="DUF2071"/>
    <property type="match status" value="1"/>
</dbReference>
<gene>
    <name evidence="1" type="ORF">NDI79_10580</name>
</gene>
<keyword evidence="2" id="KW-1185">Reference proteome</keyword>
<evidence type="ECO:0000313" key="1">
    <source>
        <dbReference type="EMBL" id="MDS0294618.1"/>
    </source>
</evidence>
<dbReference type="RefSeq" id="WP_310928443.1">
    <property type="nucleotide sequence ID" value="NZ_JAMQOQ010000002.1"/>
</dbReference>
<comment type="caution">
    <text evidence="1">The sequence shown here is derived from an EMBL/GenBank/DDBJ whole genome shotgun (WGS) entry which is preliminary data.</text>
</comment>
<evidence type="ECO:0000313" key="2">
    <source>
        <dbReference type="Proteomes" id="UP001254813"/>
    </source>
</evidence>
<dbReference type="Gene3D" id="2.40.400.10">
    <property type="entry name" value="Acetoacetate decarboxylase-like"/>
    <property type="match status" value="1"/>
</dbReference>
<dbReference type="InterPro" id="IPR018644">
    <property type="entry name" value="DUF2071"/>
</dbReference>
<protein>
    <submittedName>
        <fullName evidence="1">DUF2071 domain-containing protein</fullName>
    </submittedName>
</protein>
<proteinExistence type="predicted"/>
<accession>A0ABU2G1F8</accession>
<organism evidence="1 2">
    <name type="scientific">Halogeometricum luteum</name>
    <dbReference type="NCBI Taxonomy" id="2950537"/>
    <lineage>
        <taxon>Archaea</taxon>
        <taxon>Methanobacteriati</taxon>
        <taxon>Methanobacteriota</taxon>
        <taxon>Stenosarchaea group</taxon>
        <taxon>Halobacteria</taxon>
        <taxon>Halobacteriales</taxon>
        <taxon>Haloferacaceae</taxon>
        <taxon>Halogeometricum</taxon>
    </lineage>
</organism>
<name>A0ABU2G1F8_9EURY</name>
<dbReference type="InterPro" id="IPR023375">
    <property type="entry name" value="ADC_dom_sf"/>
</dbReference>
<dbReference type="Proteomes" id="UP001254813">
    <property type="component" value="Unassembled WGS sequence"/>
</dbReference>
<dbReference type="PANTHER" id="PTHR39186">
    <property type="entry name" value="DUF2071 FAMILY PROTEIN"/>
    <property type="match status" value="1"/>
</dbReference>
<dbReference type="EMBL" id="JAMQOQ010000002">
    <property type="protein sequence ID" value="MDS0294618.1"/>
    <property type="molecule type" value="Genomic_DNA"/>
</dbReference>
<dbReference type="SUPFAM" id="SSF160104">
    <property type="entry name" value="Acetoacetate decarboxylase-like"/>
    <property type="match status" value="1"/>
</dbReference>
<sequence length="234" mass="27052">MPRPFLTARWRNLLNLTYAVPPETLEPHCPDGVELEVQDGESFVSLVGFDFEDTRVFGVPWPGYRHFPELNLRFYVRYEGERGVVFVGEYVPKRLVAWMARGIYNEPYTYAPMKRAERIGEGRRSYWLGIRRGGETHSFTVETNDASPSVPSEDTPAYFFKEHEWGFGEGHRGATRRYRVDHPQWATYDPVDVSLDLDYGVLYGEKWAFLNDAEPRHTIFAEGSDVAVYPSEVL</sequence>
<reference evidence="1 2" key="1">
    <citation type="submission" date="2022-06" db="EMBL/GenBank/DDBJ databases">
        <title>Halogeometricum sp. a new haloarchaeum isolate from saline soil.</title>
        <authorList>
            <person name="Strakova D."/>
            <person name="Galisteo C."/>
            <person name="Sanchez-Porro C."/>
            <person name="Ventosa A."/>
        </authorList>
    </citation>
    <scope>NUCLEOTIDE SEQUENCE [LARGE SCALE GENOMIC DNA]</scope>
    <source>
        <strain evidence="2">S3BR25-2</strain>
    </source>
</reference>
<dbReference type="PANTHER" id="PTHR39186:SF1">
    <property type="entry name" value="DUF2071 DOMAIN-CONTAINING PROTEIN"/>
    <property type="match status" value="1"/>
</dbReference>